<dbReference type="AlphaFoldDB" id="A0A1C3RCH7"/>
<proteinExistence type="inferred from homology"/>
<dbReference type="InterPro" id="IPR050135">
    <property type="entry name" value="dGTPase-like"/>
</dbReference>
<dbReference type="STRING" id="1867952.MTBPR1_10181"/>
<accession>A0A1C3RCH7</accession>
<dbReference type="InterPro" id="IPR006674">
    <property type="entry name" value="HD_domain"/>
</dbReference>
<dbReference type="PROSITE" id="PS51831">
    <property type="entry name" value="HD"/>
    <property type="match status" value="1"/>
</dbReference>
<feature type="domain" description="HD" evidence="4">
    <location>
        <begin position="69"/>
        <end position="213"/>
    </location>
</feature>
<dbReference type="InterPro" id="IPR006261">
    <property type="entry name" value="dGTPase"/>
</dbReference>
<feature type="compositionally biased region" description="Basic and acidic residues" evidence="3">
    <location>
        <begin position="17"/>
        <end position="33"/>
    </location>
</feature>
<evidence type="ECO:0000313" key="6">
    <source>
        <dbReference type="Proteomes" id="UP000231658"/>
    </source>
</evidence>
<evidence type="ECO:0000256" key="3">
    <source>
        <dbReference type="SAM" id="MobiDB-lite"/>
    </source>
</evidence>
<evidence type="ECO:0000256" key="2">
    <source>
        <dbReference type="HAMAP-Rule" id="MF_01212"/>
    </source>
</evidence>
<dbReference type="Gene3D" id="1.10.3210.10">
    <property type="entry name" value="Hypothetical protein af1432"/>
    <property type="match status" value="1"/>
</dbReference>
<feature type="region of interest" description="Disordered" evidence="3">
    <location>
        <begin position="1"/>
        <end position="33"/>
    </location>
</feature>
<dbReference type="Proteomes" id="UP000231658">
    <property type="component" value="Unassembled WGS sequence"/>
</dbReference>
<dbReference type="Pfam" id="PF13286">
    <property type="entry name" value="HD_assoc"/>
    <property type="match status" value="1"/>
</dbReference>
<dbReference type="Pfam" id="PF01966">
    <property type="entry name" value="HD"/>
    <property type="match status" value="1"/>
</dbReference>
<reference evidence="5 6" key="1">
    <citation type="submission" date="2016-07" db="EMBL/GenBank/DDBJ databases">
        <authorList>
            <person name="Lefevre C.T."/>
        </authorList>
    </citation>
    <scope>NUCLEOTIDE SEQUENCE [LARGE SCALE GENOMIC DNA]</scope>
    <source>
        <strain evidence="5">PR1</strain>
    </source>
</reference>
<dbReference type="PANTHER" id="PTHR11373">
    <property type="entry name" value="DEOXYNUCLEOSIDE TRIPHOSPHATE TRIPHOSPHOHYDROLASE"/>
    <property type="match status" value="1"/>
</dbReference>
<dbReference type="InterPro" id="IPR023023">
    <property type="entry name" value="dNTPase_2"/>
</dbReference>
<evidence type="ECO:0000259" key="4">
    <source>
        <dbReference type="PROSITE" id="PS51831"/>
    </source>
</evidence>
<comment type="similarity">
    <text evidence="2">Belongs to the dGTPase family. Type 2 subfamily.</text>
</comment>
<dbReference type="CDD" id="cd00077">
    <property type="entry name" value="HDc"/>
    <property type="match status" value="1"/>
</dbReference>
<dbReference type="SMART" id="SM00471">
    <property type="entry name" value="HDc"/>
    <property type="match status" value="1"/>
</dbReference>
<keyword evidence="6" id="KW-1185">Reference proteome</keyword>
<dbReference type="NCBIfam" id="NF002326">
    <property type="entry name" value="PRK01286.1-1"/>
    <property type="match status" value="1"/>
</dbReference>
<dbReference type="GO" id="GO:0008832">
    <property type="term" value="F:dGTPase activity"/>
    <property type="evidence" value="ECO:0007669"/>
    <property type="project" value="TreeGrafter"/>
</dbReference>
<name>A0A1C3RCH7_9PROT</name>
<protein>
    <recommendedName>
        <fullName evidence="2">Deoxyguanosinetriphosphate triphosphohydrolase-like protein</fullName>
    </recommendedName>
</protein>
<dbReference type="InterPro" id="IPR026875">
    <property type="entry name" value="PHydrolase_assoc_dom"/>
</dbReference>
<dbReference type="InterPro" id="IPR003607">
    <property type="entry name" value="HD/PDEase_dom"/>
</dbReference>
<dbReference type="HAMAP" id="MF_01212">
    <property type="entry name" value="dGTPase_type2"/>
    <property type="match status" value="1"/>
</dbReference>
<organism evidence="5 6">
    <name type="scientific">Candidatus Terasakiella magnetica</name>
    <dbReference type="NCBI Taxonomy" id="1867952"/>
    <lineage>
        <taxon>Bacteria</taxon>
        <taxon>Pseudomonadati</taxon>
        <taxon>Pseudomonadota</taxon>
        <taxon>Alphaproteobacteria</taxon>
        <taxon>Rhodospirillales</taxon>
        <taxon>Terasakiellaceae</taxon>
        <taxon>Terasakiella</taxon>
    </lineage>
</organism>
<dbReference type="SUPFAM" id="SSF109604">
    <property type="entry name" value="HD-domain/PDEase-like"/>
    <property type="match status" value="1"/>
</dbReference>
<gene>
    <name evidence="5" type="ORF">MTBPR1_10181</name>
</gene>
<evidence type="ECO:0000313" key="5">
    <source>
        <dbReference type="EMBL" id="SCA54934.1"/>
    </source>
</evidence>
<dbReference type="GO" id="GO:0006203">
    <property type="term" value="P:dGTP catabolic process"/>
    <property type="evidence" value="ECO:0007669"/>
    <property type="project" value="TreeGrafter"/>
</dbReference>
<dbReference type="PANTHER" id="PTHR11373:SF43">
    <property type="entry name" value="DEOXYGUANOSINETRIPHOSPHATE TRIPHOSPHOHYDROLASE-LIKE PROTEIN"/>
    <property type="match status" value="1"/>
</dbReference>
<sequence>MGMNDSITFAPYASQPEDSRGRYYKEPESTTRSCHQRDRDRIIHSAAFRRLQYKTQVFVNHEGDFFRTRLTHSLEVAQIARTVCRYLNLNQELAESLALAHDLGHPPFGHAGEEALDEALAPYGGFDHNAQSLRVVTELEQRYADFDGLNLTWECIEGVVKHNGPLRGPNSTHAKPLPQSIIDYNDNVMDLDLENYSSLEAQIAALSDDIAYNNHDIDDALRARLIRIDDLKDIPVVGETFHAVAKQYPDIDDSRLIYEAVRRLIGDMVNDLLQETQLRIKDAAPKSVLDIRNSGRATASFSERIQECDRELKAFMFENVYRHYKINRMTSKARRVVKDLFTLFMAEPNCLATEWYKLTDGKSSELTARVVADYIAGITDRYALDEHSRLFDVQARNS</sequence>
<evidence type="ECO:0000256" key="1">
    <source>
        <dbReference type="ARBA" id="ARBA00022801"/>
    </source>
</evidence>
<dbReference type="EMBL" id="FLYE01000001">
    <property type="protein sequence ID" value="SCA54934.1"/>
    <property type="molecule type" value="Genomic_DNA"/>
</dbReference>
<dbReference type="NCBIfam" id="TIGR01353">
    <property type="entry name" value="dGTP_triPase"/>
    <property type="match status" value="1"/>
</dbReference>
<keyword evidence="1 2" id="KW-0378">Hydrolase</keyword>
<dbReference type="NCBIfam" id="NF002328">
    <property type="entry name" value="PRK01286.1-3"/>
    <property type="match status" value="1"/>
</dbReference>